<evidence type="ECO:0000313" key="4">
    <source>
        <dbReference type="Proteomes" id="UP000297149"/>
    </source>
</evidence>
<dbReference type="SMART" id="SM00642">
    <property type="entry name" value="Aamy"/>
    <property type="match status" value="1"/>
</dbReference>
<dbReference type="InterPro" id="IPR013783">
    <property type="entry name" value="Ig-like_fold"/>
</dbReference>
<sequence length="684" mass="74956">MGTEINADGSVTFCIAAPGKTNAVMMGSWNDYTAAPEYVMNYQDYNGNRYFWLTLDNLEKGKDYIYYYNIDGSINVGDPYARLVLDPNNDQYISSSVFPGLPAYPSKKITGVPLAIFNSERDVYDWKVTDFKGVPQSDLIIYELLIRDFTGTEGKALGEGTVKGVISKLDYLKELGVNAIELLPIMEFAGNNSWGYNTNFYMAPDKAYGTPDDYRALIDGAHERGMAVILDIVFNQSDGAHPWFDMVRRNISPFYNGSAPHAYSVLNDWNQDCELVQQQWRDALDYWMTAYKVDGFRFDLVKGLGNNDSYGNTFDAATNTWGTPNDNNTNRFNATRVARMKALHKSMMLTNPDAYFINENLAGSEEENDMARDGEINWANVNWSARNYVMGTGDTSLSRFYAPQDGNRLWGSTVSYAESHDEERVAYGTTSGTSVVKGDFTALCQRIGSMAAQMLLSPGAHMIWQFEEIANNQTTKNNSGNDTSPKKVTWDISSSPARQGLLATFKALCGIRADYPALFRENATAGVELSSTTARYISLTDGTSELYLVVNPASAKVTESATIPFPTNPATGTTAFLSDNKYSLVAASADVTPSMTANGITLPAGAFAVYVSGPKSGITDIITNGEAASRPVVVTDGGHIRVLSPYTSFSIYTLSGMSLPTESHLEPGIYIVVVDSNAVKVAVM</sequence>
<gene>
    <name evidence="3" type="ORF">E7747_08780</name>
</gene>
<dbReference type="SUPFAM" id="SSF81296">
    <property type="entry name" value="E set domains"/>
    <property type="match status" value="1"/>
</dbReference>
<evidence type="ECO:0000256" key="1">
    <source>
        <dbReference type="ARBA" id="ARBA00008061"/>
    </source>
</evidence>
<feature type="domain" description="Glycosyl hydrolase family 13 catalytic" evidence="2">
    <location>
        <begin position="143"/>
        <end position="498"/>
    </location>
</feature>
<dbReference type="SUPFAM" id="SSF51445">
    <property type="entry name" value="(Trans)glycosidases"/>
    <property type="match status" value="1"/>
</dbReference>
<evidence type="ECO:0000259" key="2">
    <source>
        <dbReference type="SMART" id="SM00642"/>
    </source>
</evidence>
<dbReference type="PANTHER" id="PTHR43002">
    <property type="entry name" value="GLYCOGEN DEBRANCHING ENZYME"/>
    <property type="match status" value="1"/>
</dbReference>
<evidence type="ECO:0000313" key="3">
    <source>
        <dbReference type="EMBL" id="QCD42371.1"/>
    </source>
</evidence>
<organism evidence="3 4">
    <name type="scientific">Duncaniella dubosii</name>
    <dbReference type="NCBI Taxonomy" id="2518971"/>
    <lineage>
        <taxon>Bacteria</taxon>
        <taxon>Pseudomonadati</taxon>
        <taxon>Bacteroidota</taxon>
        <taxon>Bacteroidia</taxon>
        <taxon>Bacteroidales</taxon>
        <taxon>Muribaculaceae</taxon>
        <taxon>Duncaniella</taxon>
    </lineage>
</organism>
<dbReference type="GO" id="GO:0005975">
    <property type="term" value="P:carbohydrate metabolic process"/>
    <property type="evidence" value="ECO:0007669"/>
    <property type="project" value="InterPro"/>
</dbReference>
<dbReference type="Gene3D" id="2.60.40.10">
    <property type="entry name" value="Immunoglobulins"/>
    <property type="match status" value="1"/>
</dbReference>
<dbReference type="InterPro" id="IPR017853">
    <property type="entry name" value="GH"/>
</dbReference>
<dbReference type="KEGG" id="ddb:E7747_08780"/>
<name>A0A4P7W374_9BACT</name>
<reference evidence="4" key="1">
    <citation type="submission" date="2019-02" db="EMBL/GenBank/DDBJ databases">
        <title>Isolation and identification of novel species under the genus Muribaculum.</title>
        <authorList>
            <person name="Miyake S."/>
            <person name="Ding Y."/>
            <person name="Low A."/>
            <person name="Soh M."/>
            <person name="Seedorf H."/>
        </authorList>
    </citation>
    <scope>NUCLEOTIDE SEQUENCE [LARGE SCALE GENOMIC DNA]</scope>
    <source>
        <strain evidence="4">H5</strain>
    </source>
</reference>
<accession>A0A4P7W374</accession>
<dbReference type="Proteomes" id="UP000297149">
    <property type="component" value="Chromosome"/>
</dbReference>
<comment type="similarity">
    <text evidence="1">Belongs to the glycosyl hydrolase 13 family.</text>
</comment>
<protein>
    <recommendedName>
        <fullName evidence="2">Glycosyl hydrolase family 13 catalytic domain-containing protein</fullName>
    </recommendedName>
</protein>
<dbReference type="InterPro" id="IPR006047">
    <property type="entry name" value="GH13_cat_dom"/>
</dbReference>
<dbReference type="AlphaFoldDB" id="A0A4P7W374"/>
<dbReference type="EMBL" id="CP039396">
    <property type="protein sequence ID" value="QCD42371.1"/>
    <property type="molecule type" value="Genomic_DNA"/>
</dbReference>
<proteinExistence type="inferred from homology"/>
<keyword evidence="4" id="KW-1185">Reference proteome</keyword>
<dbReference type="InterPro" id="IPR014756">
    <property type="entry name" value="Ig_E-set"/>
</dbReference>
<dbReference type="Pfam" id="PF00128">
    <property type="entry name" value="Alpha-amylase"/>
    <property type="match status" value="2"/>
</dbReference>
<dbReference type="RefSeq" id="WP_136415483.1">
    <property type="nucleotide sequence ID" value="NZ_CP039396.1"/>
</dbReference>
<dbReference type="Gene3D" id="3.20.20.80">
    <property type="entry name" value="Glycosidases"/>
    <property type="match status" value="1"/>
</dbReference>